<reference evidence="3" key="1">
    <citation type="submission" date="2025-08" db="UniProtKB">
        <authorList>
            <consortium name="RefSeq"/>
        </authorList>
    </citation>
    <scope>IDENTIFICATION</scope>
    <source>
        <tissue evidence="3">Whole Larva</tissue>
    </source>
</reference>
<proteinExistence type="predicted"/>
<organism evidence="2 3">
    <name type="scientific">Nicrophorus vespilloides</name>
    <name type="common">Boreal carrion beetle</name>
    <dbReference type="NCBI Taxonomy" id="110193"/>
    <lineage>
        <taxon>Eukaryota</taxon>
        <taxon>Metazoa</taxon>
        <taxon>Ecdysozoa</taxon>
        <taxon>Arthropoda</taxon>
        <taxon>Hexapoda</taxon>
        <taxon>Insecta</taxon>
        <taxon>Pterygota</taxon>
        <taxon>Neoptera</taxon>
        <taxon>Endopterygota</taxon>
        <taxon>Coleoptera</taxon>
        <taxon>Polyphaga</taxon>
        <taxon>Staphyliniformia</taxon>
        <taxon>Silphidae</taxon>
        <taxon>Nicrophorinae</taxon>
        <taxon>Nicrophorus</taxon>
    </lineage>
</organism>
<name>A0ABM1M6N1_NICVS</name>
<dbReference type="RefSeq" id="XP_017770231.1">
    <property type="nucleotide sequence ID" value="XM_017914742.1"/>
</dbReference>
<dbReference type="Proteomes" id="UP000695000">
    <property type="component" value="Unplaced"/>
</dbReference>
<sequence>MEHVRPEKYETVLSRIDDEYEQCQVLKEEVAKLKNQLKALKVLSDPNFAREKLFRVQVKLFSDILHIRDLYSDVPINEISTDAKENLYFYYVQVYILQLFHEKIVGQNWLIIASVRNQLKSTTKIISLKNTMKNPLTMLIPFEKTSDTCVDVFLVSPEDESDWPIMKITTKPINISYKFESVDTSLTKTILNINKIYNGQTKSESKQYFKYSMKSNWNRETFVERFLKNSYHKLNLVKVLNKNAEGVNLDVYAGNEKCLLEFESSGDLTIRCPSATTLYKLKKFFMDNTDIILKKHFHGDSQSLQIAKDELEEYIQFDNVNLNSFLKIYDQYVQFISNYPI</sequence>
<evidence type="ECO:0000313" key="3">
    <source>
        <dbReference type="RefSeq" id="XP_017770231.1"/>
    </source>
</evidence>
<accession>A0ABM1M6N1</accession>
<feature type="coiled-coil region" evidence="1">
    <location>
        <begin position="16"/>
        <end position="43"/>
    </location>
</feature>
<keyword evidence="1" id="KW-0175">Coiled coil</keyword>
<dbReference type="GeneID" id="108557983"/>
<gene>
    <name evidence="3" type="primary">LOC108557983</name>
</gene>
<evidence type="ECO:0000256" key="1">
    <source>
        <dbReference type="SAM" id="Coils"/>
    </source>
</evidence>
<evidence type="ECO:0000313" key="2">
    <source>
        <dbReference type="Proteomes" id="UP000695000"/>
    </source>
</evidence>
<protein>
    <submittedName>
        <fullName evidence="3">Uncharacterized protein LOC108557983</fullName>
    </submittedName>
</protein>
<keyword evidence="2" id="KW-1185">Reference proteome</keyword>